<dbReference type="PRINTS" id="PR00469">
    <property type="entry name" value="PNDRDTASEII"/>
</dbReference>
<evidence type="ECO:0000313" key="13">
    <source>
        <dbReference type="Proteomes" id="UP000437736"/>
    </source>
</evidence>
<evidence type="ECO:0000259" key="10">
    <source>
        <dbReference type="Pfam" id="PF00724"/>
    </source>
</evidence>
<evidence type="ECO:0000313" key="12">
    <source>
        <dbReference type="EMBL" id="MST32843.1"/>
    </source>
</evidence>
<feature type="domain" description="NADH:flavin oxidoreductase/NADH oxidase N-terminal" evidence="10">
    <location>
        <begin position="10"/>
        <end position="343"/>
    </location>
</feature>
<dbReference type="PRINTS" id="PR00368">
    <property type="entry name" value="FADPNR"/>
</dbReference>
<dbReference type="EMBL" id="WJHE01000406">
    <property type="protein sequence ID" value="MST32843.1"/>
    <property type="molecule type" value="Genomic_DNA"/>
</dbReference>
<evidence type="ECO:0000256" key="4">
    <source>
        <dbReference type="ARBA" id="ARBA00022630"/>
    </source>
</evidence>
<gene>
    <name evidence="12" type="ORF">GHK86_08940</name>
</gene>
<evidence type="ECO:0000256" key="6">
    <source>
        <dbReference type="ARBA" id="ARBA00022723"/>
    </source>
</evidence>
<keyword evidence="13" id="KW-1185">Reference proteome</keyword>
<dbReference type="Pfam" id="PF00724">
    <property type="entry name" value="Oxidored_FMN"/>
    <property type="match status" value="1"/>
</dbReference>
<accession>A0ABW9QWV8</accession>
<dbReference type="PANTHER" id="PTHR42917:SF2">
    <property type="entry name" value="2,4-DIENOYL-COA REDUCTASE [(2E)-ENOYL-COA-PRODUCING]"/>
    <property type="match status" value="1"/>
</dbReference>
<feature type="domain" description="TMADH/DMDH/HD second alpha/beta" evidence="11">
    <location>
        <begin position="530"/>
        <end position="633"/>
    </location>
</feature>
<keyword evidence="8" id="KW-0408">Iron</keyword>
<dbReference type="Gene3D" id="3.20.20.70">
    <property type="entry name" value="Aldolase class I"/>
    <property type="match status" value="1"/>
</dbReference>
<evidence type="ECO:0000256" key="1">
    <source>
        <dbReference type="ARBA" id="ARBA00001917"/>
    </source>
</evidence>
<keyword evidence="7" id="KW-0560">Oxidoreductase</keyword>
<dbReference type="CDD" id="cd02929">
    <property type="entry name" value="TMADH_HD_FMN"/>
    <property type="match status" value="1"/>
</dbReference>
<evidence type="ECO:0000259" key="11">
    <source>
        <dbReference type="Pfam" id="PF22620"/>
    </source>
</evidence>
<organism evidence="12 13">
    <name type="scientific">Acidiferrimicrobium australe</name>
    <dbReference type="NCBI Taxonomy" id="2664430"/>
    <lineage>
        <taxon>Bacteria</taxon>
        <taxon>Bacillati</taxon>
        <taxon>Actinomycetota</taxon>
        <taxon>Acidimicrobiia</taxon>
        <taxon>Acidimicrobiales</taxon>
        <taxon>Acidimicrobiaceae</taxon>
        <taxon>Acidiferrimicrobium</taxon>
    </lineage>
</organism>
<name>A0ABW9QWV8_9ACTN</name>
<dbReference type="InterPro" id="IPR036188">
    <property type="entry name" value="FAD/NAD-bd_sf"/>
</dbReference>
<evidence type="ECO:0000256" key="8">
    <source>
        <dbReference type="ARBA" id="ARBA00023004"/>
    </source>
</evidence>
<dbReference type="Gene3D" id="3.50.50.60">
    <property type="entry name" value="FAD/NAD(P)-binding domain"/>
    <property type="match status" value="1"/>
</dbReference>
<protein>
    <submittedName>
        <fullName evidence="12">NAD(P)-binding protein</fullName>
    </submittedName>
</protein>
<keyword evidence="4" id="KW-0285">Flavoprotein</keyword>
<keyword evidence="9" id="KW-0411">Iron-sulfur</keyword>
<evidence type="ECO:0000256" key="2">
    <source>
        <dbReference type="ARBA" id="ARBA00001966"/>
    </source>
</evidence>
<comment type="cofactor">
    <cofactor evidence="1">
        <name>FMN</name>
        <dbReference type="ChEBI" id="CHEBI:58210"/>
    </cofactor>
</comment>
<sequence length="734" mass="81905">MARDPKYDILFEPVKIGPKTLRNRFYQVPHCIGAGSEKPGFQAYHRGIKAEGGWAACCTEYCSISPESDDTMRVSARIWDEGDVQNLSAMCDRLHQFGALAGIELWYGGPHAPCMETRDTPRGPSQIASEFEANIYPRYMDKDDIKLVQQYYVDAALRAREAGFDIIYVYGAHSYLPLQFLSPWANKRTDEYGGSFENRARFWKESLEKVREAVGDDCAIASRFAVDTLYGSSGVELEKDGIRFVEYVDHLVDLWDLTVGDIAEWGQNAGPSRFFEENHEKPYTGRIKPGNHTDKPVVGVGRIVSPDTMVAIIQSGQFDIIGAARPSIADPFLPKKIEEGRLDDIRECIGCNQCISRWEIGGPPMVCTQNATAGEEYRRGWHPERFHKAANADKGVLVVGAGPAGMEAAMILGKREMSAVHLVEAGPEIGGNVNWVSTLGHSDGKENIFRGTARGLGDWKRVVNYRQIQLDKLKNVEVHTNSRLTAEAVREYGAEIVIVATGCHWATDGLNSVTHDTIPGVDTLTNDWQLTPEDVALGRKPVGHRVLILDNEAYFMGVTLAQKLAGEGHEVHLLTQRASVGQYMDYTLEAPMMHRELHRLHVDMHTDTHIERVDPGVVTAYNVWDPSHKERFEVDTVVLCSARVSDDELYRELKADQEALQANGVESLYLIGDAAAPRMIVDCIFDGHRLAREIDSPNPAVPLPFIRERRLWSTSTHKEFDVQLLAKSDMAPMA</sequence>
<reference evidence="12 13" key="1">
    <citation type="submission" date="2019-11" db="EMBL/GenBank/DDBJ databases">
        <title>Acidiferrimicrobium australis gen. nov., sp. nov., an acidophilic and obligately heterotrophic, member of the Actinobacteria that catalyses dissimilatory oxido- reduction of iron isolated from metal-rich acidic water in Chile.</title>
        <authorList>
            <person name="Gonzalez D."/>
            <person name="Huber K."/>
            <person name="Hedrich S."/>
            <person name="Rojas-Villalobos C."/>
            <person name="Quatrini R."/>
            <person name="Dinamarca M.A."/>
            <person name="Schwarz A."/>
            <person name="Canales C."/>
            <person name="Nancucheo I."/>
        </authorList>
    </citation>
    <scope>NUCLEOTIDE SEQUENCE [LARGE SCALE GENOMIC DNA]</scope>
    <source>
        <strain evidence="12 13">USS-CCA1</strain>
    </source>
</reference>
<dbReference type="InterPro" id="IPR001155">
    <property type="entry name" value="OxRdtase_FMN_N"/>
</dbReference>
<dbReference type="SUPFAM" id="SSF51395">
    <property type="entry name" value="FMN-linked oxidoreductases"/>
    <property type="match status" value="1"/>
</dbReference>
<dbReference type="PANTHER" id="PTHR42917">
    <property type="entry name" value="2,4-DIENOYL-COA REDUCTASE"/>
    <property type="match status" value="1"/>
</dbReference>
<dbReference type="SUPFAM" id="SSF51905">
    <property type="entry name" value="FAD/NAD(P)-binding domain"/>
    <property type="match status" value="1"/>
</dbReference>
<dbReference type="Proteomes" id="UP000437736">
    <property type="component" value="Unassembled WGS sequence"/>
</dbReference>
<proteinExistence type="inferred from homology"/>
<evidence type="ECO:0000256" key="3">
    <source>
        <dbReference type="ARBA" id="ARBA00011048"/>
    </source>
</evidence>
<comment type="cofactor">
    <cofactor evidence="2">
        <name>[4Fe-4S] cluster</name>
        <dbReference type="ChEBI" id="CHEBI:49883"/>
    </cofactor>
</comment>
<keyword evidence="5" id="KW-0288">FMN</keyword>
<dbReference type="Pfam" id="PF22620">
    <property type="entry name" value="OYE-like_second_a-b"/>
    <property type="match status" value="1"/>
</dbReference>
<evidence type="ECO:0000256" key="7">
    <source>
        <dbReference type="ARBA" id="ARBA00023002"/>
    </source>
</evidence>
<comment type="similarity">
    <text evidence="3">In the N-terminal section; belongs to the NADH:flavin oxidoreductase/NADH oxidase family.</text>
</comment>
<evidence type="ECO:0000256" key="5">
    <source>
        <dbReference type="ARBA" id="ARBA00022643"/>
    </source>
</evidence>
<dbReference type="InterPro" id="IPR054428">
    <property type="entry name" value="TMADH/DMDH/HD_second_a-b"/>
</dbReference>
<evidence type="ECO:0000256" key="9">
    <source>
        <dbReference type="ARBA" id="ARBA00023014"/>
    </source>
</evidence>
<dbReference type="InterPro" id="IPR037348">
    <property type="entry name" value="TMADH/DMDH_FMN-bd"/>
</dbReference>
<keyword evidence="6" id="KW-0479">Metal-binding</keyword>
<comment type="caution">
    <text evidence="12">The sequence shown here is derived from an EMBL/GenBank/DDBJ whole genome shotgun (WGS) entry which is preliminary data.</text>
</comment>
<dbReference type="InterPro" id="IPR013785">
    <property type="entry name" value="Aldolase_TIM"/>
</dbReference>
<dbReference type="InterPro" id="IPR051793">
    <property type="entry name" value="NADH:flavin_oxidoreductase"/>
</dbReference>
<dbReference type="Gene3D" id="3.40.50.720">
    <property type="entry name" value="NAD(P)-binding Rossmann-like Domain"/>
    <property type="match status" value="1"/>
</dbReference>